<dbReference type="AlphaFoldDB" id="A0A4Z0A5T8"/>
<reference evidence="1 2" key="1">
    <citation type="submission" date="2019-02" db="EMBL/GenBank/DDBJ databases">
        <title>Genome sequencing of the rare red list fungi Hericium alpestre (H. flagellum).</title>
        <authorList>
            <person name="Buettner E."/>
            <person name="Kellner H."/>
        </authorList>
    </citation>
    <scope>NUCLEOTIDE SEQUENCE [LARGE SCALE GENOMIC DNA]</scope>
    <source>
        <strain evidence="1 2">DSM 108284</strain>
    </source>
</reference>
<comment type="caution">
    <text evidence="1">The sequence shown here is derived from an EMBL/GenBank/DDBJ whole genome shotgun (WGS) entry which is preliminary data.</text>
</comment>
<protein>
    <submittedName>
        <fullName evidence="1">Uncharacterized protein</fullName>
    </submittedName>
</protein>
<accession>A0A4Z0A5T8</accession>
<dbReference type="EMBL" id="SFCI01000170">
    <property type="protein sequence ID" value="TFY81820.1"/>
    <property type="molecule type" value="Genomic_DNA"/>
</dbReference>
<proteinExistence type="predicted"/>
<keyword evidence="2" id="KW-1185">Reference proteome</keyword>
<sequence>MSFTFAPYLWRLMCWKGLVDHSEDLNIYTLDPQQTEPQSELPCCDICMQDSSVELPVLGTLRPFLEEICTSNIRFLDIGGKESQIDCPKWLEIFASFTALEYLTLNNMAAFDFIEAFGLDLNLNLGSCRLTEDGGIPNVLFPNLRRLKFNQVDFKCFMEAADAKLSELLVASLTERQAMNTMLEEIHLVGCRQDTHWVGVLERIGPKVFCKVGTAWLEAR</sequence>
<evidence type="ECO:0000313" key="1">
    <source>
        <dbReference type="EMBL" id="TFY81820.1"/>
    </source>
</evidence>
<dbReference type="SUPFAM" id="SSF52047">
    <property type="entry name" value="RNI-like"/>
    <property type="match status" value="1"/>
</dbReference>
<dbReference type="Proteomes" id="UP000298061">
    <property type="component" value="Unassembled WGS sequence"/>
</dbReference>
<organism evidence="1 2">
    <name type="scientific">Hericium alpestre</name>
    <dbReference type="NCBI Taxonomy" id="135208"/>
    <lineage>
        <taxon>Eukaryota</taxon>
        <taxon>Fungi</taxon>
        <taxon>Dikarya</taxon>
        <taxon>Basidiomycota</taxon>
        <taxon>Agaricomycotina</taxon>
        <taxon>Agaricomycetes</taxon>
        <taxon>Russulales</taxon>
        <taxon>Hericiaceae</taxon>
        <taxon>Hericium</taxon>
    </lineage>
</organism>
<name>A0A4Z0A5T8_9AGAM</name>
<gene>
    <name evidence="1" type="ORF">EWM64_g2191</name>
</gene>
<evidence type="ECO:0000313" key="2">
    <source>
        <dbReference type="Proteomes" id="UP000298061"/>
    </source>
</evidence>